<dbReference type="Pfam" id="PF04314">
    <property type="entry name" value="PCuAC"/>
    <property type="match status" value="1"/>
</dbReference>
<dbReference type="RefSeq" id="WP_138620471.1">
    <property type="nucleotide sequence ID" value="NZ_SZVP01000001.1"/>
</dbReference>
<reference evidence="1 2" key="1">
    <citation type="submission" date="2019-05" db="EMBL/GenBank/DDBJ databases">
        <title>Colwellia ponticola sp. nov., isolated from seawater.</title>
        <authorList>
            <person name="Yoon J.-H."/>
        </authorList>
    </citation>
    <scope>NUCLEOTIDE SEQUENCE [LARGE SCALE GENOMIC DNA]</scope>
    <source>
        <strain evidence="1 2">OISW-25</strain>
    </source>
</reference>
<dbReference type="PANTHER" id="PTHR36302:SF1">
    <property type="entry name" value="COPPER CHAPERONE PCU(A)C"/>
    <property type="match status" value="1"/>
</dbReference>
<protein>
    <submittedName>
        <fullName evidence="1">Copper chaperone PCu(A)C</fullName>
    </submittedName>
</protein>
<accession>A0A8H2JPY4</accession>
<evidence type="ECO:0000313" key="2">
    <source>
        <dbReference type="Proteomes" id="UP000307702"/>
    </source>
</evidence>
<dbReference type="InterPro" id="IPR007410">
    <property type="entry name" value="LpqE-like"/>
</dbReference>
<dbReference type="AlphaFoldDB" id="A0A8H2JPY4"/>
<dbReference type="InterPro" id="IPR036182">
    <property type="entry name" value="PCuAC_sf"/>
</dbReference>
<dbReference type="SUPFAM" id="SSF110087">
    <property type="entry name" value="DR1885-like metal-binding protein"/>
    <property type="match status" value="1"/>
</dbReference>
<keyword evidence="2" id="KW-1185">Reference proteome</keyword>
<sequence>MKKIHYSKFFILPSLLLSLLLSLWFSVLNNAYASNNIAITHGYVKESIPGSDMTAAYMTITNNSANPITLEKITNTNASRVEMHEHTMAEGMMRMREVENITIAANSKVVLQPSGLHLMLFSVEQPFIENSIATFTLYFSNKTKINIQLPIYKYHIKVQ</sequence>
<dbReference type="Gene3D" id="2.60.40.1890">
    <property type="entry name" value="PCu(A)C copper chaperone"/>
    <property type="match status" value="1"/>
</dbReference>
<name>A0A8H2JPY4_9GAMM</name>
<proteinExistence type="predicted"/>
<organism evidence="1 2">
    <name type="scientific">Colwellia ponticola</name>
    <dbReference type="NCBI Taxonomy" id="2304625"/>
    <lineage>
        <taxon>Bacteria</taxon>
        <taxon>Pseudomonadati</taxon>
        <taxon>Pseudomonadota</taxon>
        <taxon>Gammaproteobacteria</taxon>
        <taxon>Alteromonadales</taxon>
        <taxon>Colwelliaceae</taxon>
        <taxon>Colwellia</taxon>
    </lineage>
</organism>
<comment type="caution">
    <text evidence="1">The sequence shown here is derived from an EMBL/GenBank/DDBJ whole genome shotgun (WGS) entry which is preliminary data.</text>
</comment>
<gene>
    <name evidence="1" type="ORF">FCS21_02995</name>
</gene>
<dbReference type="EMBL" id="SZVP01000001">
    <property type="protein sequence ID" value="TMM47944.1"/>
    <property type="molecule type" value="Genomic_DNA"/>
</dbReference>
<dbReference type="Proteomes" id="UP000307702">
    <property type="component" value="Unassembled WGS sequence"/>
</dbReference>
<dbReference type="InterPro" id="IPR058248">
    <property type="entry name" value="Lxx211020-like"/>
</dbReference>
<dbReference type="OrthoDB" id="9796962at2"/>
<evidence type="ECO:0000313" key="1">
    <source>
        <dbReference type="EMBL" id="TMM47944.1"/>
    </source>
</evidence>
<dbReference type="PANTHER" id="PTHR36302">
    <property type="entry name" value="BLR7088 PROTEIN"/>
    <property type="match status" value="1"/>
</dbReference>